<evidence type="ECO:0000313" key="1">
    <source>
        <dbReference type="EMBL" id="GFG30771.1"/>
    </source>
</evidence>
<dbReference type="Proteomes" id="UP000502823">
    <property type="component" value="Unassembled WGS sequence"/>
</dbReference>
<comment type="caution">
    <text evidence="1">The sequence shown here is derived from an EMBL/GenBank/DDBJ whole genome shotgun (WGS) entry which is preliminary data.</text>
</comment>
<name>A0A6L2PE54_COPFO</name>
<keyword evidence="2" id="KW-1185">Reference proteome</keyword>
<accession>A0A6L2PE54</accession>
<dbReference type="OrthoDB" id="8963429at2759"/>
<organism evidence="1 2">
    <name type="scientific">Coptotermes formosanus</name>
    <name type="common">Formosan subterranean termite</name>
    <dbReference type="NCBI Taxonomy" id="36987"/>
    <lineage>
        <taxon>Eukaryota</taxon>
        <taxon>Metazoa</taxon>
        <taxon>Ecdysozoa</taxon>
        <taxon>Arthropoda</taxon>
        <taxon>Hexapoda</taxon>
        <taxon>Insecta</taxon>
        <taxon>Pterygota</taxon>
        <taxon>Neoptera</taxon>
        <taxon>Polyneoptera</taxon>
        <taxon>Dictyoptera</taxon>
        <taxon>Blattodea</taxon>
        <taxon>Blattoidea</taxon>
        <taxon>Termitoidae</taxon>
        <taxon>Rhinotermitidae</taxon>
        <taxon>Coptotermes</taxon>
    </lineage>
</organism>
<gene>
    <name evidence="1" type="ORF">Cfor_10855</name>
</gene>
<sequence length="218" mass="24920">MVHNKYCCVKDCKGSSSNENLRFFTFPNDPVWEIRRALQQNWEPKLENRKPTDTAMILFHHTISNKISRLLRKHDVRMIRIPTWKTAQMLRSAKEGLELKVPGVYQIPYECRKGYVGHSSRAIETRCKEHQRYICLHQPKESAVAEHSISIGHCINFGGTSILDGSSGYVDRLVKEAIEIQLNKNNFNREGCFILSHAYAPVTTMLMNVKGGTSRAGT</sequence>
<proteinExistence type="predicted"/>
<dbReference type="AlphaFoldDB" id="A0A6L2PE54"/>
<evidence type="ECO:0000313" key="2">
    <source>
        <dbReference type="Proteomes" id="UP000502823"/>
    </source>
</evidence>
<dbReference type="InParanoid" id="A0A6L2PE54"/>
<protein>
    <submittedName>
        <fullName evidence="1">Uncharacterized protein</fullName>
    </submittedName>
</protein>
<dbReference type="EMBL" id="BLKM01000254">
    <property type="protein sequence ID" value="GFG30771.1"/>
    <property type="molecule type" value="Genomic_DNA"/>
</dbReference>
<reference evidence="2" key="1">
    <citation type="submission" date="2020-01" db="EMBL/GenBank/DDBJ databases">
        <title>Draft genome sequence of the Termite Coptotermes fromosanus.</title>
        <authorList>
            <person name="Itakura S."/>
            <person name="Yosikawa Y."/>
            <person name="Umezawa K."/>
        </authorList>
    </citation>
    <scope>NUCLEOTIDE SEQUENCE [LARGE SCALE GENOMIC DNA]</scope>
</reference>